<evidence type="ECO:0008006" key="3">
    <source>
        <dbReference type="Google" id="ProtNLM"/>
    </source>
</evidence>
<accession>A0A2N5CE01</accession>
<evidence type="ECO:0000313" key="1">
    <source>
        <dbReference type="EMBL" id="PLQ00428.1"/>
    </source>
</evidence>
<dbReference type="Gene3D" id="3.90.70.10">
    <property type="entry name" value="Cysteine proteinases"/>
    <property type="match status" value="1"/>
</dbReference>
<dbReference type="AlphaFoldDB" id="A0A2N5CE01"/>
<proteinExistence type="predicted"/>
<dbReference type="Proteomes" id="UP000234341">
    <property type="component" value="Unassembled WGS sequence"/>
</dbReference>
<dbReference type="InterPro" id="IPR022118">
    <property type="entry name" value="Peptidase_C70_AvrRpt2"/>
</dbReference>
<sequence length="299" mass="32503">MPLTIRKYWGKFQGRTTLNFNWDAIDHDSTVIVTASEYADNKVRFIGAATISADNVCPHGPPYDPNHGVTFVVNVGWNSPLNVVTDITVLDTKPIEVQTYVPDVTNRLGVRLQYQQSGQWCWIACGATVDHFYDPASTWKQCEVMTKIGQEINGFPTNTSACPSAQALIQNPGLAARYANPYAIGARYVLDDPLLGIDTRYLKSGGVTDALKKVGNYASYHGPDLTLADLRAEIDAGRPVVASITWLSGGTHFVVIAGIQGEGLLILDPVNGECFTEFGEFPGTYFGGATLDGYAFTRP</sequence>
<gene>
    <name evidence="1" type="ORF">CYJ10_12450</name>
</gene>
<name>A0A2N5CE01_9BURK</name>
<dbReference type="EMBL" id="PJRP01000004">
    <property type="protein sequence ID" value="PLQ00428.1"/>
    <property type="molecule type" value="Genomic_DNA"/>
</dbReference>
<dbReference type="RefSeq" id="WP_101681797.1">
    <property type="nucleotide sequence ID" value="NZ_PJRP01000004.1"/>
</dbReference>
<dbReference type="Pfam" id="PF12385">
    <property type="entry name" value="Peptidase_C70"/>
    <property type="match status" value="1"/>
</dbReference>
<dbReference type="OrthoDB" id="5148996at2"/>
<reference evidence="1 2" key="1">
    <citation type="submission" date="2017-12" db="EMBL/GenBank/DDBJ databases">
        <title>Genome sequence of the active heterotrophic nitrifier-denitrifier, Cupriavidus pauculus UM1.</title>
        <authorList>
            <person name="Putonti C."/>
            <person name="Castignetti D."/>
        </authorList>
    </citation>
    <scope>NUCLEOTIDE SEQUENCE [LARGE SCALE GENOMIC DNA]</scope>
    <source>
        <strain evidence="1 2">UM1</strain>
    </source>
</reference>
<organism evidence="1 2">
    <name type="scientific">Cupriavidus pauculus</name>
    <dbReference type="NCBI Taxonomy" id="82633"/>
    <lineage>
        <taxon>Bacteria</taxon>
        <taxon>Pseudomonadati</taxon>
        <taxon>Pseudomonadota</taxon>
        <taxon>Betaproteobacteria</taxon>
        <taxon>Burkholderiales</taxon>
        <taxon>Burkholderiaceae</taxon>
        <taxon>Cupriavidus</taxon>
    </lineage>
</organism>
<evidence type="ECO:0000313" key="2">
    <source>
        <dbReference type="Proteomes" id="UP000234341"/>
    </source>
</evidence>
<comment type="caution">
    <text evidence="1">The sequence shown here is derived from an EMBL/GenBank/DDBJ whole genome shotgun (WGS) entry which is preliminary data.</text>
</comment>
<protein>
    <recommendedName>
        <fullName evidence="3">Peptidase C39-like domain-containing protein</fullName>
    </recommendedName>
</protein>